<dbReference type="GO" id="GO:0061982">
    <property type="term" value="P:meiosis I cell cycle process"/>
    <property type="evidence" value="ECO:0007669"/>
    <property type="project" value="UniProtKB-ARBA"/>
</dbReference>
<dbReference type="InterPro" id="IPR020568">
    <property type="entry name" value="Ribosomal_Su5_D2-typ_SF"/>
</dbReference>
<dbReference type="Pfam" id="PF08676">
    <property type="entry name" value="MutL_C"/>
    <property type="match status" value="1"/>
</dbReference>
<dbReference type="GO" id="GO:0140664">
    <property type="term" value="F:ATP-dependent DNA damage sensor activity"/>
    <property type="evidence" value="ECO:0007669"/>
    <property type="project" value="InterPro"/>
</dbReference>
<dbReference type="SMART" id="SM00853">
    <property type="entry name" value="MutL_C"/>
    <property type="match status" value="1"/>
</dbReference>
<keyword evidence="2" id="KW-0227">DNA damage</keyword>
<evidence type="ECO:0000256" key="3">
    <source>
        <dbReference type="SAM" id="MobiDB-lite"/>
    </source>
</evidence>
<dbReference type="Pfam" id="PF01119">
    <property type="entry name" value="DNA_mis_repair"/>
    <property type="match status" value="1"/>
</dbReference>
<proteinExistence type="inferred from homology"/>
<dbReference type="CDD" id="cd16926">
    <property type="entry name" value="HATPase_MutL-MLH-PMS-like"/>
    <property type="match status" value="1"/>
</dbReference>
<evidence type="ECO:0000256" key="1">
    <source>
        <dbReference type="ARBA" id="ARBA00006082"/>
    </source>
</evidence>
<dbReference type="InterPro" id="IPR013507">
    <property type="entry name" value="DNA_mismatch_S5_2-like"/>
</dbReference>
<evidence type="ECO:0000259" key="4">
    <source>
        <dbReference type="SMART" id="SM00853"/>
    </source>
</evidence>
<evidence type="ECO:0000259" key="5">
    <source>
        <dbReference type="SMART" id="SM01340"/>
    </source>
</evidence>
<dbReference type="GO" id="GO:0005524">
    <property type="term" value="F:ATP binding"/>
    <property type="evidence" value="ECO:0007669"/>
    <property type="project" value="InterPro"/>
</dbReference>
<dbReference type="SMART" id="SM01340">
    <property type="entry name" value="DNA_mis_repair"/>
    <property type="match status" value="1"/>
</dbReference>
<dbReference type="PANTHER" id="PTHR10073:SF52">
    <property type="entry name" value="MISMATCH REPAIR ENDONUCLEASE PMS2"/>
    <property type="match status" value="1"/>
</dbReference>
<organism evidence="6 7">
    <name type="scientific">Kluyveromyces dobzhanskii CBS 2104</name>
    <dbReference type="NCBI Taxonomy" id="1427455"/>
    <lineage>
        <taxon>Eukaryota</taxon>
        <taxon>Fungi</taxon>
        <taxon>Dikarya</taxon>
        <taxon>Ascomycota</taxon>
        <taxon>Saccharomycotina</taxon>
        <taxon>Saccharomycetes</taxon>
        <taxon>Saccharomycetales</taxon>
        <taxon>Saccharomycetaceae</taxon>
        <taxon>Kluyveromyces</taxon>
    </lineage>
</organism>
<reference evidence="6 7" key="1">
    <citation type="submission" date="2014-03" db="EMBL/GenBank/DDBJ databases">
        <title>The genome of Kluyveromyces dobzhanskii.</title>
        <authorList>
            <person name="Nystedt B."/>
            <person name="Astrom S."/>
        </authorList>
    </citation>
    <scope>NUCLEOTIDE SEQUENCE [LARGE SCALE GENOMIC DNA]</scope>
    <source>
        <strain evidence="6 7">CBS 2104</strain>
    </source>
</reference>
<dbReference type="Pfam" id="PF13589">
    <property type="entry name" value="HATPase_c_3"/>
    <property type="match status" value="1"/>
</dbReference>
<evidence type="ECO:0000313" key="7">
    <source>
        <dbReference type="Proteomes" id="UP000031516"/>
    </source>
</evidence>
<feature type="compositionally biased region" description="Basic and acidic residues" evidence="3">
    <location>
        <begin position="441"/>
        <end position="450"/>
    </location>
</feature>
<keyword evidence="7" id="KW-1185">Reference proteome</keyword>
<dbReference type="InterPro" id="IPR002099">
    <property type="entry name" value="MutL/Mlh/PMS"/>
</dbReference>
<dbReference type="GO" id="GO:0032389">
    <property type="term" value="C:MutLalpha complex"/>
    <property type="evidence" value="ECO:0007669"/>
    <property type="project" value="TreeGrafter"/>
</dbReference>
<accession>A0A0A8L4Y8</accession>
<feature type="region of interest" description="Disordered" evidence="3">
    <location>
        <begin position="507"/>
        <end position="540"/>
    </location>
</feature>
<feature type="domain" description="MutL C-terminal dimerisation" evidence="4">
    <location>
        <begin position="735"/>
        <end position="886"/>
    </location>
</feature>
<gene>
    <name evidence="6" type="ORF">KLDO_g1528</name>
</gene>
<dbReference type="PANTHER" id="PTHR10073">
    <property type="entry name" value="DNA MISMATCH REPAIR PROTEIN MLH, PMS, MUTL"/>
    <property type="match status" value="1"/>
</dbReference>
<comment type="caution">
    <text evidence="6">The sequence shown here is derived from an EMBL/GenBank/DDBJ whole genome shotgun (WGS) entry which is preliminary data.</text>
</comment>
<dbReference type="GO" id="GO:0016887">
    <property type="term" value="F:ATP hydrolysis activity"/>
    <property type="evidence" value="ECO:0007669"/>
    <property type="project" value="InterPro"/>
</dbReference>
<dbReference type="InterPro" id="IPR037198">
    <property type="entry name" value="MutL_C_sf"/>
</dbReference>
<evidence type="ECO:0000313" key="6">
    <source>
        <dbReference type="EMBL" id="CDO93226.1"/>
    </source>
</evidence>
<dbReference type="SUPFAM" id="SSF118116">
    <property type="entry name" value="DNA mismatch repair protein MutL"/>
    <property type="match status" value="1"/>
</dbReference>
<name>A0A0A8L4Y8_9SACH</name>
<protein>
    <submittedName>
        <fullName evidence="6">WGS project CCBQ000000000 data, contig 00099</fullName>
    </submittedName>
</protein>
<dbReference type="InterPro" id="IPR014790">
    <property type="entry name" value="MutL_C"/>
</dbReference>
<dbReference type="InterPro" id="IPR042120">
    <property type="entry name" value="MutL_C_dimsub"/>
</dbReference>
<evidence type="ECO:0000256" key="2">
    <source>
        <dbReference type="ARBA" id="ARBA00022763"/>
    </source>
</evidence>
<dbReference type="FunFam" id="3.30.1370.100:FF:000001">
    <property type="entry name" value="Mismatch repair endonuclease pms1, putative"/>
    <property type="match status" value="1"/>
</dbReference>
<comment type="similarity">
    <text evidence="1">Belongs to the DNA mismatch repair MutL/HexB family.</text>
</comment>
<dbReference type="InterPro" id="IPR014721">
    <property type="entry name" value="Ribsml_uS5_D2-typ_fold_subgr"/>
</dbReference>
<dbReference type="InterPro" id="IPR038973">
    <property type="entry name" value="MutL/Mlh/Pms-like"/>
</dbReference>
<feature type="compositionally biased region" description="Basic and acidic residues" evidence="3">
    <location>
        <begin position="602"/>
        <end position="619"/>
    </location>
</feature>
<dbReference type="GO" id="GO:0006298">
    <property type="term" value="P:mismatch repair"/>
    <property type="evidence" value="ECO:0007669"/>
    <property type="project" value="InterPro"/>
</dbReference>
<dbReference type="Gene3D" id="3.30.565.10">
    <property type="entry name" value="Histidine kinase-like ATPase, C-terminal domain"/>
    <property type="match status" value="1"/>
</dbReference>
<dbReference type="SUPFAM" id="SSF54211">
    <property type="entry name" value="Ribosomal protein S5 domain 2-like"/>
    <property type="match status" value="1"/>
</dbReference>
<feature type="region of interest" description="Disordered" evidence="3">
    <location>
        <begin position="441"/>
        <end position="482"/>
    </location>
</feature>
<dbReference type="Gene3D" id="3.30.1540.20">
    <property type="entry name" value="MutL, C-terminal domain, dimerisation subdomain"/>
    <property type="match status" value="2"/>
</dbReference>
<dbReference type="AlphaFoldDB" id="A0A0A8L4Y8"/>
<dbReference type="Proteomes" id="UP000031516">
    <property type="component" value="Unassembled WGS sequence"/>
</dbReference>
<dbReference type="EMBL" id="CCBQ010000019">
    <property type="protein sequence ID" value="CDO93226.1"/>
    <property type="molecule type" value="Genomic_DNA"/>
</dbReference>
<dbReference type="SUPFAM" id="SSF55874">
    <property type="entry name" value="ATPase domain of HSP90 chaperone/DNA topoisomerase II/histidine kinase"/>
    <property type="match status" value="1"/>
</dbReference>
<dbReference type="OrthoDB" id="10263226at2759"/>
<feature type="compositionally biased region" description="Basic and acidic residues" evidence="3">
    <location>
        <begin position="466"/>
        <end position="478"/>
    </location>
</feature>
<feature type="region of interest" description="Disordered" evidence="3">
    <location>
        <begin position="600"/>
        <end position="643"/>
    </location>
</feature>
<dbReference type="Gene3D" id="3.30.230.10">
    <property type="match status" value="1"/>
</dbReference>
<sequence>MGIQAIGDADVHKITAGQVIIDLRSAIKELLENSLDAKADKIDIVFKNYGIESIECTDNGVGIAEDDLDSIGLKHRTSKISSFEDVSRVTSFGFRGEAIASLCQMGNVVITTTTKGPKAYKLIFSHVGRQSKTVCSRNTGTSVLISNLFDTLPVRKKDFVKNHRRQFSRSVELIQSYAIIQTQVKISVSNVLPSGRKTLVLSSTGKSDITRNLVSVFGSNAGKGLISIDKDLDLSNIRYTSIVPESQQTEILPKFSIEVHGLISMISFGCGRASKDRQYIYINSRPVDYPKVAKTINETYQSFNNIQYPSFVLDFQVSTMFLDLNVTPDKRTVSLHHEEYVLDALKETLQIFFQQQGFVVPKSETPAKGPFGTKRIKLEQYDLSPSQQEDSYRISSVSPSSKRSTIIKCESLESPKIISSTNTQDSLEIDGTKAGYEYESAAREENDSKNEMNIVDSEPGETSKSASREEEQMYHSELSDSLSANNDVSIQSASLCSTDHTSKTSNLFVESESDNEIDCHPKTSISDLSDPKVTATDSKEPYLASKKSKVCLENFLHRKSSDVELEQSPIEVDELVVKIDNSITTIPASQDRNNKLVLHPQHNTDKKNDHSCDSCHSHSSDGSISSEDDFDDVENSVSKDEFHSNYNEEEIRVNKQDAILTGVSAHEISNLVTEFRRSLESEIEKSENVVSSIGINNATKHERLVNEIASIEDREKAETLLTLTVSKNDFKNMNVVGQFNLGFIIVTRRKEGAFDLFIIDQHASDEKFNFEMLQKSTVFKSQSLLLPKTMELSIIDELLVMEFEDVFVKNGFKLSISQEEEPGKRVKLMSFPVSKNTMFTEYDFHELIQLIREHEGHNMSKIRCSKIRSMFAMRACRSSIMIGKPLSMRKMKKVVQNLSELDKPWNCPHGRPTLRHLMELRDWDPFYDDYMV</sequence>
<dbReference type="FunFam" id="3.30.565.10:FF:000017">
    <property type="entry name" value="PMS1 homolog 1, mismatch repair system component"/>
    <property type="match status" value="1"/>
</dbReference>
<dbReference type="GO" id="GO:0030983">
    <property type="term" value="F:mismatched DNA binding"/>
    <property type="evidence" value="ECO:0007669"/>
    <property type="project" value="InterPro"/>
</dbReference>
<feature type="domain" description="DNA mismatch repair protein S5" evidence="5">
    <location>
        <begin position="213"/>
        <end position="354"/>
    </location>
</feature>
<dbReference type="NCBIfam" id="TIGR00585">
    <property type="entry name" value="mutl"/>
    <property type="match status" value="1"/>
</dbReference>
<dbReference type="InterPro" id="IPR036890">
    <property type="entry name" value="HATPase_C_sf"/>
</dbReference>
<dbReference type="CDD" id="cd03484">
    <property type="entry name" value="MutL_Trans_hPMS_2_like"/>
    <property type="match status" value="1"/>
</dbReference>